<name>A0A242KZV2_ENTMU</name>
<accession>A0A242KZV2</accession>
<organism evidence="1 2">
    <name type="scientific">Enterococcus mundtii</name>
    <dbReference type="NCBI Taxonomy" id="53346"/>
    <lineage>
        <taxon>Bacteria</taxon>
        <taxon>Bacillati</taxon>
        <taxon>Bacillota</taxon>
        <taxon>Bacilli</taxon>
        <taxon>Lactobacillales</taxon>
        <taxon>Enterococcaceae</taxon>
        <taxon>Enterococcus</taxon>
    </lineage>
</organism>
<dbReference type="Gene3D" id="3.40.50.1820">
    <property type="entry name" value="alpha/beta hydrolase"/>
    <property type="match status" value="1"/>
</dbReference>
<sequence>MKNTEKEKVGIAKQQYETLRLKEPFFKNENKEFIGYVSHINSKITGEQSFIITDKYVPLSAPLSERESVKEVTVLYRGSSFDSSLDAKLDWQYNNIFTAFQVINGGGAAAMPQLQSSATTLQQTLEAYPNAEFNVYGHSLGSMNAQYALASISSRDADRVYGYVYQGPNIYEVLTPEQKRQADYLTEEYRLLNYIDSKDLVAIGYGEGKKAVGQIVYPLSERLGLRRTIDQNMWGGYQFEEDGALLTTNGSGTVLAEYQRRLKKRSIASIKSEWNGQIGGMSAAKEVYLDAVQAKSIVSGMKTVIDEKITELMTVYQTGIDQVNQLWQDTIANARSYGSNLTEMEQLEALEQGGVTRQHVLIEPVIDYEAALNQLRSIKSSYEDLIYQINQTIDQQIQLDSELASQFKKGTF</sequence>
<proteinExistence type="predicted"/>
<dbReference type="EMBL" id="NGMS01000001">
    <property type="protein sequence ID" value="OTP27100.1"/>
    <property type="molecule type" value="Genomic_DNA"/>
</dbReference>
<dbReference type="InterPro" id="IPR029058">
    <property type="entry name" value="AB_hydrolase_fold"/>
</dbReference>
<evidence type="ECO:0000313" key="2">
    <source>
        <dbReference type="Proteomes" id="UP000195024"/>
    </source>
</evidence>
<gene>
    <name evidence="1" type="ORF">A5802_000835</name>
</gene>
<evidence type="ECO:0000313" key="1">
    <source>
        <dbReference type="EMBL" id="OTP27100.1"/>
    </source>
</evidence>
<dbReference type="SUPFAM" id="SSF53474">
    <property type="entry name" value="alpha/beta-Hydrolases"/>
    <property type="match status" value="1"/>
</dbReference>
<reference evidence="1 2" key="1">
    <citation type="submission" date="2017-05" db="EMBL/GenBank/DDBJ databases">
        <title>The Genome Sequence of Enterococcus mundtii 6B1_DIV0119.</title>
        <authorList>
            <consortium name="The Broad Institute Genomics Platform"/>
            <consortium name="The Broad Institute Genomic Center for Infectious Diseases"/>
            <person name="Earl A."/>
            <person name="Manson A."/>
            <person name="Schwartman J."/>
            <person name="Gilmore M."/>
            <person name="Abouelleil A."/>
            <person name="Cao P."/>
            <person name="Chapman S."/>
            <person name="Cusick C."/>
            <person name="Shea T."/>
            <person name="Young S."/>
            <person name="Neafsey D."/>
            <person name="Nusbaum C."/>
            <person name="Birren B."/>
        </authorList>
    </citation>
    <scope>NUCLEOTIDE SEQUENCE [LARGE SCALE GENOMIC DNA]</scope>
    <source>
        <strain evidence="1 2">6B1_DIV0119</strain>
    </source>
</reference>
<dbReference type="RefSeq" id="WP_086334595.1">
    <property type="nucleotide sequence ID" value="NZ_NGMS01000001.1"/>
</dbReference>
<protein>
    <recommendedName>
        <fullName evidence="3">DUF2974 domain-containing protein</fullName>
    </recommendedName>
</protein>
<dbReference type="AlphaFoldDB" id="A0A242KZV2"/>
<dbReference type="Proteomes" id="UP000195024">
    <property type="component" value="Unassembled WGS sequence"/>
</dbReference>
<comment type="caution">
    <text evidence="1">The sequence shown here is derived from an EMBL/GenBank/DDBJ whole genome shotgun (WGS) entry which is preliminary data.</text>
</comment>
<evidence type="ECO:0008006" key="3">
    <source>
        <dbReference type="Google" id="ProtNLM"/>
    </source>
</evidence>